<evidence type="ECO:0000313" key="7">
    <source>
        <dbReference type="EMBL" id="CAL4121498.1"/>
    </source>
</evidence>
<keyword evidence="8" id="KW-1185">Reference proteome</keyword>
<dbReference type="Proteomes" id="UP001497623">
    <property type="component" value="Unassembled WGS sequence"/>
</dbReference>
<dbReference type="Pfam" id="PF00779">
    <property type="entry name" value="BTK"/>
    <property type="match status" value="1"/>
</dbReference>
<feature type="non-terminal residue" evidence="7">
    <location>
        <position position="1"/>
    </location>
</feature>
<dbReference type="SMART" id="SM00107">
    <property type="entry name" value="BTK"/>
    <property type="match status" value="1"/>
</dbReference>
<dbReference type="AlphaFoldDB" id="A0AAV2RC74"/>
<feature type="non-terminal residue" evidence="7">
    <location>
        <position position="336"/>
    </location>
</feature>
<evidence type="ECO:0000256" key="4">
    <source>
        <dbReference type="PROSITE-ProRule" id="PRU00432"/>
    </source>
</evidence>
<dbReference type="PROSITE" id="PS51113">
    <property type="entry name" value="ZF_BTK"/>
    <property type="match status" value="1"/>
</dbReference>
<dbReference type="PROSITE" id="PS50003">
    <property type="entry name" value="PH_DOMAIN"/>
    <property type="match status" value="1"/>
</dbReference>
<organism evidence="7 8">
    <name type="scientific">Meganyctiphanes norvegica</name>
    <name type="common">Northern krill</name>
    <name type="synonym">Thysanopoda norvegica</name>
    <dbReference type="NCBI Taxonomy" id="48144"/>
    <lineage>
        <taxon>Eukaryota</taxon>
        <taxon>Metazoa</taxon>
        <taxon>Ecdysozoa</taxon>
        <taxon>Arthropoda</taxon>
        <taxon>Crustacea</taxon>
        <taxon>Multicrustacea</taxon>
        <taxon>Malacostraca</taxon>
        <taxon>Eumalacostraca</taxon>
        <taxon>Eucarida</taxon>
        <taxon>Euphausiacea</taxon>
        <taxon>Euphausiidae</taxon>
        <taxon>Meganyctiphanes</taxon>
    </lineage>
</organism>
<evidence type="ECO:0000256" key="2">
    <source>
        <dbReference type="ARBA" id="ARBA00022771"/>
    </source>
</evidence>
<dbReference type="PANTHER" id="PTHR10194">
    <property type="entry name" value="RAS GTPASE-ACTIVATING PROTEINS"/>
    <property type="match status" value="1"/>
</dbReference>
<comment type="caution">
    <text evidence="7">The sequence shown here is derived from an EMBL/GenBank/DDBJ whole genome shotgun (WGS) entry which is preliminary data.</text>
</comment>
<dbReference type="PRINTS" id="PR00402">
    <property type="entry name" value="TECBTKDOMAIN"/>
</dbReference>
<protein>
    <recommendedName>
        <fullName evidence="6">PH domain-containing protein</fullName>
    </recommendedName>
</protein>
<dbReference type="InterPro" id="IPR011993">
    <property type="entry name" value="PH-like_dom_sf"/>
</dbReference>
<dbReference type="Pfam" id="PF00169">
    <property type="entry name" value="PH"/>
    <property type="match status" value="1"/>
</dbReference>
<keyword evidence="1" id="KW-0479">Metal-binding</keyword>
<feature type="domain" description="PH" evidence="6">
    <location>
        <begin position="56"/>
        <end position="157"/>
    </location>
</feature>
<dbReference type="SMART" id="SM00233">
    <property type="entry name" value="PH"/>
    <property type="match status" value="1"/>
</dbReference>
<dbReference type="EMBL" id="CAXKWB010018932">
    <property type="protein sequence ID" value="CAL4121498.1"/>
    <property type="molecule type" value="Genomic_DNA"/>
</dbReference>
<dbReference type="InterPro" id="IPR039360">
    <property type="entry name" value="Ras_GTPase"/>
</dbReference>
<evidence type="ECO:0000256" key="5">
    <source>
        <dbReference type="SAM" id="MobiDB-lite"/>
    </source>
</evidence>
<dbReference type="Gene3D" id="2.30.29.30">
    <property type="entry name" value="Pleckstrin-homology domain (PH domain)/Phosphotyrosine-binding domain (PTB)"/>
    <property type="match status" value="1"/>
</dbReference>
<dbReference type="GO" id="GO:0008270">
    <property type="term" value="F:zinc ion binding"/>
    <property type="evidence" value="ECO:0007669"/>
    <property type="project" value="UniProtKB-KW"/>
</dbReference>
<dbReference type="SUPFAM" id="SSF50729">
    <property type="entry name" value="PH domain-like"/>
    <property type="match status" value="1"/>
</dbReference>
<dbReference type="CDD" id="cd01244">
    <property type="entry name" value="PH_GAP1-like"/>
    <property type="match status" value="1"/>
</dbReference>
<dbReference type="InterPro" id="IPR001562">
    <property type="entry name" value="Znf_Btk_motif"/>
</dbReference>
<accession>A0AAV2RC74</accession>
<dbReference type="PANTHER" id="PTHR10194:SF148">
    <property type="entry name" value="GTPASE-ACTIVATING PROTEIN"/>
    <property type="match status" value="1"/>
</dbReference>
<name>A0AAV2RC74_MEGNR</name>
<keyword evidence="2 4" id="KW-0863">Zinc-finger</keyword>
<evidence type="ECO:0000259" key="6">
    <source>
        <dbReference type="PROSITE" id="PS50003"/>
    </source>
</evidence>
<dbReference type="InterPro" id="IPR001849">
    <property type="entry name" value="PH_domain"/>
</dbReference>
<evidence type="ECO:0000313" key="8">
    <source>
        <dbReference type="Proteomes" id="UP001497623"/>
    </source>
</evidence>
<dbReference type="GO" id="GO:0035556">
    <property type="term" value="P:intracellular signal transduction"/>
    <property type="evidence" value="ECO:0007669"/>
    <property type="project" value="InterPro"/>
</dbReference>
<feature type="region of interest" description="Disordered" evidence="5">
    <location>
        <begin position="312"/>
        <end position="336"/>
    </location>
</feature>
<evidence type="ECO:0000256" key="1">
    <source>
        <dbReference type="ARBA" id="ARBA00022723"/>
    </source>
</evidence>
<gene>
    <name evidence="7" type="ORF">MNOR_LOCUS22469</name>
</gene>
<reference evidence="7 8" key="1">
    <citation type="submission" date="2024-05" db="EMBL/GenBank/DDBJ databases">
        <authorList>
            <person name="Wallberg A."/>
        </authorList>
    </citation>
    <scope>NUCLEOTIDE SEQUENCE [LARGE SCALE GENOMIC DNA]</scope>
</reference>
<sequence length="336" mass="37982">LVCSKASGPHPRYAGVREPLCYFCQNELLRHAKKLIEIIKRDFQGRCAYKSPIYPVCVFKKFMVKRAQGRKKFGIKNFKRRYFRLTTHNLSYAKTKGSAPLCQIPVDDILAVERVEESSFKCQNMFQLVQPNRTLYIQTSNCVEEKEWLDLLTKVCQYNNHRLKQYHPGAYINSHWLCCRASSEAAPGCSAVSNYLECDLKIHIDTDREVERIHSLVLENMDRLEQLQIACEIAGNNKTNSGEMSFGGVVLEDPVASATALSQVIDAVCNLNQEHKNYERRRLRSTRYGSKQAPIGDDNYLLLASSLAKFDTGSSGSNDGTAATPVRKTSSSPCCF</sequence>
<proteinExistence type="predicted"/>
<evidence type="ECO:0000256" key="3">
    <source>
        <dbReference type="ARBA" id="ARBA00022833"/>
    </source>
</evidence>
<keyword evidence="3" id="KW-0862">Zinc</keyword>